<dbReference type="Gene3D" id="1.20.120.530">
    <property type="entry name" value="GntR ligand-binding domain-like"/>
    <property type="match status" value="1"/>
</dbReference>
<dbReference type="CDD" id="cd07377">
    <property type="entry name" value="WHTH_GntR"/>
    <property type="match status" value="1"/>
</dbReference>
<sequence length="231" mass="25780">MSLSKSSPDPSDSQRPLAETIGQKLSDEILAGQIQPGTRLDEVLLARRFGVSRTPVREALRALSVTGLVAHRHRRGVFVEAIPEERLAEMFEYAAEMEALCAYMAALRMTPEQRETLLALHRASYEHIHRENIEAYASANVALHEAICHGCNNRYLIDAALAARARVVPYRRAQFRIAGRLPDSFAEHDALVKALLDGRAQEASQMVRSHLRTSHRMSLRYMAAARRAASA</sequence>
<dbReference type="InterPro" id="IPR011711">
    <property type="entry name" value="GntR_C"/>
</dbReference>
<dbReference type="SUPFAM" id="SSF48008">
    <property type="entry name" value="GntR ligand-binding domain-like"/>
    <property type="match status" value="1"/>
</dbReference>
<accession>A0ABV7T8H5</accession>
<dbReference type="PANTHER" id="PTHR43537">
    <property type="entry name" value="TRANSCRIPTIONAL REGULATOR, GNTR FAMILY"/>
    <property type="match status" value="1"/>
</dbReference>
<dbReference type="InterPro" id="IPR000524">
    <property type="entry name" value="Tscrpt_reg_HTH_GntR"/>
</dbReference>
<dbReference type="RefSeq" id="WP_386365222.1">
    <property type="nucleotide sequence ID" value="NZ_JBHRXZ010000022.1"/>
</dbReference>
<protein>
    <submittedName>
        <fullName evidence="5">GntR family transcriptional regulator</fullName>
    </submittedName>
</protein>
<gene>
    <name evidence="5" type="ORF">ACFOMF_12360</name>
</gene>
<reference evidence="6" key="1">
    <citation type="journal article" date="2019" name="Int. J. Syst. Evol. Microbiol.">
        <title>The Global Catalogue of Microorganisms (GCM) 10K type strain sequencing project: providing services to taxonomists for standard genome sequencing and annotation.</title>
        <authorList>
            <consortium name="The Broad Institute Genomics Platform"/>
            <consortium name="The Broad Institute Genome Sequencing Center for Infectious Disease"/>
            <person name="Wu L."/>
            <person name="Ma J."/>
        </authorList>
    </citation>
    <scope>NUCLEOTIDE SEQUENCE [LARGE SCALE GENOMIC DNA]</scope>
    <source>
        <strain evidence="6">KCTC 42447</strain>
    </source>
</reference>
<dbReference type="SMART" id="SM00345">
    <property type="entry name" value="HTH_GNTR"/>
    <property type="match status" value="1"/>
</dbReference>
<keyword evidence="3" id="KW-0804">Transcription</keyword>
<feature type="domain" description="HTH gntR-type" evidence="4">
    <location>
        <begin position="15"/>
        <end position="82"/>
    </location>
</feature>
<dbReference type="InterPro" id="IPR008920">
    <property type="entry name" value="TF_FadR/GntR_C"/>
</dbReference>
<evidence type="ECO:0000313" key="6">
    <source>
        <dbReference type="Proteomes" id="UP001595630"/>
    </source>
</evidence>
<proteinExistence type="predicted"/>
<dbReference type="SUPFAM" id="SSF46785">
    <property type="entry name" value="Winged helix' DNA-binding domain"/>
    <property type="match status" value="1"/>
</dbReference>
<evidence type="ECO:0000256" key="2">
    <source>
        <dbReference type="ARBA" id="ARBA00023125"/>
    </source>
</evidence>
<dbReference type="InterPro" id="IPR036390">
    <property type="entry name" value="WH_DNA-bd_sf"/>
</dbReference>
<evidence type="ECO:0000256" key="1">
    <source>
        <dbReference type="ARBA" id="ARBA00023015"/>
    </source>
</evidence>
<comment type="caution">
    <text evidence="5">The sequence shown here is derived from an EMBL/GenBank/DDBJ whole genome shotgun (WGS) entry which is preliminary data.</text>
</comment>
<dbReference type="Gene3D" id="1.10.10.10">
    <property type="entry name" value="Winged helix-like DNA-binding domain superfamily/Winged helix DNA-binding domain"/>
    <property type="match status" value="1"/>
</dbReference>
<keyword evidence="6" id="KW-1185">Reference proteome</keyword>
<name>A0ABV7T8H5_9GAMM</name>
<dbReference type="Proteomes" id="UP001595630">
    <property type="component" value="Unassembled WGS sequence"/>
</dbReference>
<evidence type="ECO:0000256" key="3">
    <source>
        <dbReference type="ARBA" id="ARBA00023163"/>
    </source>
</evidence>
<evidence type="ECO:0000259" key="4">
    <source>
        <dbReference type="PROSITE" id="PS50949"/>
    </source>
</evidence>
<keyword evidence="1" id="KW-0805">Transcription regulation</keyword>
<dbReference type="EMBL" id="JBHRXZ010000022">
    <property type="protein sequence ID" value="MFC3608572.1"/>
    <property type="molecule type" value="Genomic_DNA"/>
</dbReference>
<dbReference type="InterPro" id="IPR036388">
    <property type="entry name" value="WH-like_DNA-bd_sf"/>
</dbReference>
<dbReference type="Pfam" id="PF00392">
    <property type="entry name" value="GntR"/>
    <property type="match status" value="1"/>
</dbReference>
<organism evidence="5 6">
    <name type="scientific">Stutzerimonas tarimensis</name>
    <dbReference type="NCBI Taxonomy" id="1507735"/>
    <lineage>
        <taxon>Bacteria</taxon>
        <taxon>Pseudomonadati</taxon>
        <taxon>Pseudomonadota</taxon>
        <taxon>Gammaproteobacteria</taxon>
        <taxon>Pseudomonadales</taxon>
        <taxon>Pseudomonadaceae</taxon>
        <taxon>Stutzerimonas</taxon>
    </lineage>
</organism>
<dbReference type="PANTHER" id="PTHR43537:SF49">
    <property type="entry name" value="TRANSCRIPTIONAL REGULATORY PROTEIN"/>
    <property type="match status" value="1"/>
</dbReference>
<dbReference type="Pfam" id="PF07729">
    <property type="entry name" value="FCD"/>
    <property type="match status" value="1"/>
</dbReference>
<dbReference type="PRINTS" id="PR00035">
    <property type="entry name" value="HTHGNTR"/>
</dbReference>
<keyword evidence="2" id="KW-0238">DNA-binding</keyword>
<evidence type="ECO:0000313" key="5">
    <source>
        <dbReference type="EMBL" id="MFC3608572.1"/>
    </source>
</evidence>
<dbReference type="PROSITE" id="PS50949">
    <property type="entry name" value="HTH_GNTR"/>
    <property type="match status" value="1"/>
</dbReference>
<dbReference type="SMART" id="SM00895">
    <property type="entry name" value="FCD"/>
    <property type="match status" value="1"/>
</dbReference>